<organism evidence="2 3">
    <name type="scientific">Negadavirga shengliensis</name>
    <dbReference type="NCBI Taxonomy" id="1389218"/>
    <lineage>
        <taxon>Bacteria</taxon>
        <taxon>Pseudomonadati</taxon>
        <taxon>Bacteroidota</taxon>
        <taxon>Cytophagia</taxon>
        <taxon>Cytophagales</taxon>
        <taxon>Cyclobacteriaceae</taxon>
        <taxon>Negadavirga</taxon>
    </lineage>
</organism>
<feature type="signal peptide" evidence="1">
    <location>
        <begin position="1"/>
        <end position="22"/>
    </location>
</feature>
<evidence type="ECO:0000313" key="2">
    <source>
        <dbReference type="EMBL" id="MFC4871604.1"/>
    </source>
</evidence>
<evidence type="ECO:0008006" key="4">
    <source>
        <dbReference type="Google" id="ProtNLM"/>
    </source>
</evidence>
<evidence type="ECO:0000256" key="1">
    <source>
        <dbReference type="SAM" id="SignalP"/>
    </source>
</evidence>
<accession>A0ABV9SYY7</accession>
<evidence type="ECO:0000313" key="3">
    <source>
        <dbReference type="Proteomes" id="UP001595818"/>
    </source>
</evidence>
<dbReference type="PROSITE" id="PS51257">
    <property type="entry name" value="PROKAR_LIPOPROTEIN"/>
    <property type="match status" value="1"/>
</dbReference>
<reference evidence="3" key="1">
    <citation type="journal article" date="2019" name="Int. J. Syst. Evol. Microbiol.">
        <title>The Global Catalogue of Microorganisms (GCM) 10K type strain sequencing project: providing services to taxonomists for standard genome sequencing and annotation.</title>
        <authorList>
            <consortium name="The Broad Institute Genomics Platform"/>
            <consortium name="The Broad Institute Genome Sequencing Center for Infectious Disease"/>
            <person name="Wu L."/>
            <person name="Ma J."/>
        </authorList>
    </citation>
    <scope>NUCLEOTIDE SEQUENCE [LARGE SCALE GENOMIC DNA]</scope>
    <source>
        <strain evidence="3">CGMCC 4.7466</strain>
    </source>
</reference>
<dbReference type="RefSeq" id="WP_377063240.1">
    <property type="nucleotide sequence ID" value="NZ_JBHSJJ010000004.1"/>
</dbReference>
<dbReference type="EMBL" id="JBHSJJ010000004">
    <property type="protein sequence ID" value="MFC4871604.1"/>
    <property type="molecule type" value="Genomic_DNA"/>
</dbReference>
<sequence>MFAKTYSFALLFALLVSCQQHKGQSGSPAVGPDGWLKGTTDEKLDEVAHQLGGFSRTMAEVGYRYSELYWAGQDENWQYANHQIEHILEAMEDGLKRRPVREASAREFMKKSIPAIWELVERENKEAFLEGFKTFTAGCNHCHVKEGETFIVIQEPLNRTSPVRF</sequence>
<keyword evidence="1" id="KW-0732">Signal</keyword>
<protein>
    <recommendedName>
        <fullName evidence="4">Cytochrome c domain-containing protein</fullName>
    </recommendedName>
</protein>
<feature type="chain" id="PRO_5045928903" description="Cytochrome c domain-containing protein" evidence="1">
    <location>
        <begin position="23"/>
        <end position="165"/>
    </location>
</feature>
<name>A0ABV9SYY7_9BACT</name>
<keyword evidence="3" id="KW-1185">Reference proteome</keyword>
<proteinExistence type="predicted"/>
<comment type="caution">
    <text evidence="2">The sequence shown here is derived from an EMBL/GenBank/DDBJ whole genome shotgun (WGS) entry which is preliminary data.</text>
</comment>
<gene>
    <name evidence="2" type="ORF">ACFPFU_07900</name>
</gene>
<dbReference type="Proteomes" id="UP001595818">
    <property type="component" value="Unassembled WGS sequence"/>
</dbReference>